<dbReference type="EMBL" id="DF849967">
    <property type="protein sequence ID" value="GAT60850.1"/>
    <property type="molecule type" value="Genomic_DNA"/>
</dbReference>
<organism evidence="2 3">
    <name type="scientific">Mycena chlorophos</name>
    <name type="common">Agaric fungus</name>
    <name type="synonym">Agaricus chlorophos</name>
    <dbReference type="NCBI Taxonomy" id="658473"/>
    <lineage>
        <taxon>Eukaryota</taxon>
        <taxon>Fungi</taxon>
        <taxon>Dikarya</taxon>
        <taxon>Basidiomycota</taxon>
        <taxon>Agaricomycotina</taxon>
        <taxon>Agaricomycetes</taxon>
        <taxon>Agaricomycetidae</taxon>
        <taxon>Agaricales</taxon>
        <taxon>Marasmiineae</taxon>
        <taxon>Mycenaceae</taxon>
        <taxon>Mycena</taxon>
    </lineage>
</organism>
<accession>A0ABQ0MC08</accession>
<name>A0ABQ0MC08_MYCCL</name>
<feature type="domain" description="Hydantoinase B/oxoprolinase" evidence="1">
    <location>
        <begin position="126"/>
        <end position="333"/>
    </location>
</feature>
<dbReference type="InterPro" id="IPR003692">
    <property type="entry name" value="Hydantoinase_B"/>
</dbReference>
<dbReference type="InterPro" id="IPR045079">
    <property type="entry name" value="Oxoprolinase-like"/>
</dbReference>
<sequence length="444" mass="48962">MSKEDGILNLDFTGTDPQSPSSINFYLSNNMFKMFVGIYLITVYDPRSVINDGFHDLIKMYIPEGCKPALAGLHTDMAITSHSHSLCLALLPVSSIHCNPRTNGFTQRLGIPLAVPCSVLLGSILRASKGTLLNPVRPAALSTRTHLLGRVMDLLSGLLGQKAPEFMTAGGFSDSPHFMYSGYREDGRWFQLYQIGFGGVPARPHGDGMDGTSLWPAMKSVPNEFLELYFPLRIEEYFTVTDSGGAGLYRGGNGQRIVYRFLEPGEISLHDDRCIIPPWGVLGGEPGVRSSKVLVHHGSGRREVLQSKCDHIRVEQGDILEWQTWGGGGYGDPLKRDANIVALEVHRKLVSFEGAKRYGVVVRPDYTVDEAATDSLRAKVASAREWVKPEVFNRGGSIGELRAKVFEETGLHPPRLPSEVPLRGPMTGLPHIRAWMQAHDQIKE</sequence>
<evidence type="ECO:0000313" key="2">
    <source>
        <dbReference type="EMBL" id="GAT60850.1"/>
    </source>
</evidence>
<proteinExistence type="predicted"/>
<keyword evidence="3" id="KW-1185">Reference proteome</keyword>
<reference evidence="2" key="1">
    <citation type="submission" date="2014-09" db="EMBL/GenBank/DDBJ databases">
        <title>Genome sequence of the luminous mushroom Mycena chlorophos for searching fungal bioluminescence genes.</title>
        <authorList>
            <person name="Tanaka Y."/>
            <person name="Kasuga D."/>
            <person name="Oba Y."/>
            <person name="Hase S."/>
            <person name="Sato K."/>
            <person name="Oba Y."/>
            <person name="Sakakibara Y."/>
        </authorList>
    </citation>
    <scope>NUCLEOTIDE SEQUENCE</scope>
</reference>
<feature type="domain" description="Hydantoinase B/oxoprolinase" evidence="1">
    <location>
        <begin position="4"/>
        <end position="66"/>
    </location>
</feature>
<gene>
    <name evidence="2" type="ORF">MCHLO_16944</name>
</gene>
<dbReference type="Pfam" id="PF02538">
    <property type="entry name" value="Hydantoinase_B"/>
    <property type="match status" value="2"/>
</dbReference>
<dbReference type="PANTHER" id="PTHR11365">
    <property type="entry name" value="5-OXOPROLINASE RELATED"/>
    <property type="match status" value="1"/>
</dbReference>
<dbReference type="PANTHER" id="PTHR11365:SF23">
    <property type="entry name" value="HYPOTHETICAL 5-OXOPROLINASE (EUROFUNG)-RELATED"/>
    <property type="match status" value="1"/>
</dbReference>
<evidence type="ECO:0000259" key="1">
    <source>
        <dbReference type="Pfam" id="PF02538"/>
    </source>
</evidence>
<dbReference type="Proteomes" id="UP000815677">
    <property type="component" value="Unassembled WGS sequence"/>
</dbReference>
<protein>
    <submittedName>
        <fullName evidence="2">5-oxoprolinase</fullName>
    </submittedName>
</protein>
<evidence type="ECO:0000313" key="3">
    <source>
        <dbReference type="Proteomes" id="UP000815677"/>
    </source>
</evidence>